<evidence type="ECO:0000256" key="1">
    <source>
        <dbReference type="ARBA" id="ARBA00022801"/>
    </source>
</evidence>
<dbReference type="GO" id="GO:0046475">
    <property type="term" value="P:glycerophospholipid catabolic process"/>
    <property type="evidence" value="ECO:0007669"/>
    <property type="project" value="TreeGrafter"/>
</dbReference>
<sequence length="356" mass="39264">MILEHSEKRKIVFSCFHPDICTMLRLKQNKYPVMFLTQGVTDMWLPYEDQRTSTVQQAILYAVNSDILGINVHTEDIMRDPGQVRPAQDKGLVVFCWGDHNNDQHNIKFLKKVGLHGIIYDKGPQYAAPRPFRAARQILSFWSSLGGRPSFRTCVTTSFFPTRCTYFSVLASVQPASTEKYSHVVGDSRREFAGCFADVRGHTPELKLFPAPFDADPECAPLTSGSSSLGSGVPTSCTQEFKGSSPLTFWQSQVRTCQLPALVQSAMRVSSQFGSTDLIDVYNTKDKKESIFLCEEREAADSLVAEAEEEQDPTATPLVATPTGSSRSRQGSTGGGDRGPYGTVCMPTSFTGILSN</sequence>
<feature type="region of interest" description="Disordered" evidence="2">
    <location>
        <begin position="303"/>
        <end position="356"/>
    </location>
</feature>
<dbReference type="Proteomes" id="UP000770661">
    <property type="component" value="Unassembled WGS sequence"/>
</dbReference>
<dbReference type="EMBL" id="JACEEZ010022969">
    <property type="protein sequence ID" value="KAG0711848.1"/>
    <property type="molecule type" value="Genomic_DNA"/>
</dbReference>
<dbReference type="PROSITE" id="PS51704">
    <property type="entry name" value="GP_PDE"/>
    <property type="match status" value="1"/>
</dbReference>
<keyword evidence="1" id="KW-0378">Hydrolase</keyword>
<dbReference type="Gene3D" id="3.20.20.190">
    <property type="entry name" value="Phosphatidylinositol (PI) phosphodiesterase"/>
    <property type="match status" value="1"/>
</dbReference>
<accession>A0A8J4XQD1</accession>
<evidence type="ECO:0000313" key="5">
    <source>
        <dbReference type="Proteomes" id="UP000770661"/>
    </source>
</evidence>
<proteinExistence type="predicted"/>
<gene>
    <name evidence="4" type="primary">Gpcpd1</name>
    <name evidence="4" type="ORF">GWK47_019742</name>
</gene>
<feature type="domain" description="GP-PDE" evidence="3">
    <location>
        <begin position="1"/>
        <end position="130"/>
    </location>
</feature>
<dbReference type="PANTHER" id="PTHR22958">
    <property type="entry name" value="GLYCEROPHOSPHORYL DIESTER PHOSPHODIESTERASE"/>
    <property type="match status" value="1"/>
</dbReference>
<comment type="caution">
    <text evidence="4">The sequence shown here is derived from an EMBL/GenBank/DDBJ whole genome shotgun (WGS) entry which is preliminary data.</text>
</comment>
<dbReference type="InterPro" id="IPR017946">
    <property type="entry name" value="PLC-like_Pdiesterase_TIM-brl"/>
</dbReference>
<evidence type="ECO:0000259" key="3">
    <source>
        <dbReference type="PROSITE" id="PS51704"/>
    </source>
</evidence>
<evidence type="ECO:0000256" key="2">
    <source>
        <dbReference type="SAM" id="MobiDB-lite"/>
    </source>
</evidence>
<protein>
    <submittedName>
        <fullName evidence="4">Glycerophosphocholine phosphodiesterase GPCPD1</fullName>
    </submittedName>
</protein>
<dbReference type="SUPFAM" id="SSF51695">
    <property type="entry name" value="PLC-like phosphodiesterases"/>
    <property type="match status" value="1"/>
</dbReference>
<dbReference type="PANTHER" id="PTHR22958:SF1">
    <property type="entry name" value="GLYCEROPHOSPHOCHOLINE PHOSPHODIESTERASE GPCPD1"/>
    <property type="match status" value="1"/>
</dbReference>
<keyword evidence="5" id="KW-1185">Reference proteome</keyword>
<dbReference type="GO" id="GO:0047389">
    <property type="term" value="F:glycerophosphocholine phosphodiesterase activity"/>
    <property type="evidence" value="ECO:0007669"/>
    <property type="project" value="TreeGrafter"/>
</dbReference>
<dbReference type="InterPro" id="IPR030395">
    <property type="entry name" value="GP_PDE_dom"/>
</dbReference>
<name>A0A8J4XQD1_CHIOP</name>
<dbReference type="Pfam" id="PF03009">
    <property type="entry name" value="GDPD"/>
    <property type="match status" value="1"/>
</dbReference>
<evidence type="ECO:0000313" key="4">
    <source>
        <dbReference type="EMBL" id="KAG0711848.1"/>
    </source>
</evidence>
<dbReference type="AlphaFoldDB" id="A0A8J4XQD1"/>
<dbReference type="OrthoDB" id="1058301at2759"/>
<dbReference type="InterPro" id="IPR051578">
    <property type="entry name" value="GDPD"/>
</dbReference>
<reference evidence="4" key="1">
    <citation type="submission" date="2020-07" db="EMBL/GenBank/DDBJ databases">
        <title>The High-quality genome of the commercially important snow crab, Chionoecetes opilio.</title>
        <authorList>
            <person name="Jeong J.-H."/>
            <person name="Ryu S."/>
        </authorList>
    </citation>
    <scope>NUCLEOTIDE SEQUENCE</scope>
    <source>
        <strain evidence="4">MADBK_172401_WGS</strain>
        <tissue evidence="4">Digestive gland</tissue>
    </source>
</reference>
<feature type="compositionally biased region" description="Low complexity" evidence="2">
    <location>
        <begin position="321"/>
        <end position="331"/>
    </location>
</feature>
<feature type="compositionally biased region" description="Polar residues" evidence="2">
    <location>
        <begin position="346"/>
        <end position="356"/>
    </location>
</feature>
<organism evidence="4 5">
    <name type="scientific">Chionoecetes opilio</name>
    <name type="common">Atlantic snow crab</name>
    <name type="synonym">Cancer opilio</name>
    <dbReference type="NCBI Taxonomy" id="41210"/>
    <lineage>
        <taxon>Eukaryota</taxon>
        <taxon>Metazoa</taxon>
        <taxon>Ecdysozoa</taxon>
        <taxon>Arthropoda</taxon>
        <taxon>Crustacea</taxon>
        <taxon>Multicrustacea</taxon>
        <taxon>Malacostraca</taxon>
        <taxon>Eumalacostraca</taxon>
        <taxon>Eucarida</taxon>
        <taxon>Decapoda</taxon>
        <taxon>Pleocyemata</taxon>
        <taxon>Brachyura</taxon>
        <taxon>Eubrachyura</taxon>
        <taxon>Majoidea</taxon>
        <taxon>Majidae</taxon>
        <taxon>Chionoecetes</taxon>
    </lineage>
</organism>